<dbReference type="Gene3D" id="3.40.50.1700">
    <property type="entry name" value="Glycoside hydrolase family 3 C-terminal domain"/>
    <property type="match status" value="1"/>
</dbReference>
<name>C6LGS9_9FIRM</name>
<dbReference type="RefSeq" id="WP_006862624.1">
    <property type="nucleotide sequence ID" value="NZ_ACCL02000012.1"/>
</dbReference>
<dbReference type="PRINTS" id="PR00133">
    <property type="entry name" value="GLHYDRLASE3"/>
</dbReference>
<dbReference type="InterPro" id="IPR002772">
    <property type="entry name" value="Glyco_hydro_3_C"/>
</dbReference>
<dbReference type="PANTHER" id="PTHR30620:SF123">
    <property type="entry name" value="BETA-XYLOSIDASE"/>
    <property type="match status" value="1"/>
</dbReference>
<dbReference type="PANTHER" id="PTHR30620">
    <property type="entry name" value="PERIPLASMIC BETA-GLUCOSIDASE-RELATED"/>
    <property type="match status" value="1"/>
</dbReference>
<evidence type="ECO:0000259" key="3">
    <source>
        <dbReference type="SMART" id="SM01217"/>
    </source>
</evidence>
<accession>C6LGS9</accession>
<dbReference type="InterPro" id="IPR017853">
    <property type="entry name" value="GH"/>
</dbReference>
<dbReference type="SMART" id="SM01217">
    <property type="entry name" value="Fn3_like"/>
    <property type="match status" value="1"/>
</dbReference>
<evidence type="ECO:0000256" key="1">
    <source>
        <dbReference type="ARBA" id="ARBA00022801"/>
    </source>
</evidence>
<proteinExistence type="predicted"/>
<dbReference type="AlphaFoldDB" id="C6LGS9"/>
<dbReference type="Proteomes" id="UP000005561">
    <property type="component" value="Unassembled WGS sequence"/>
</dbReference>
<dbReference type="InterPro" id="IPR001764">
    <property type="entry name" value="Glyco_hydro_3_N"/>
</dbReference>
<dbReference type="GO" id="GO:0008422">
    <property type="term" value="F:beta-glucosidase activity"/>
    <property type="evidence" value="ECO:0007669"/>
    <property type="project" value="TreeGrafter"/>
</dbReference>
<dbReference type="Pfam" id="PF00933">
    <property type="entry name" value="Glyco_hydro_3"/>
    <property type="match status" value="1"/>
</dbReference>
<dbReference type="SUPFAM" id="SSF52279">
    <property type="entry name" value="Beta-D-glucan exohydrolase, C-terminal domain"/>
    <property type="match status" value="1"/>
</dbReference>
<dbReference type="Pfam" id="PF14310">
    <property type="entry name" value="Fn3-like"/>
    <property type="match status" value="1"/>
</dbReference>
<dbReference type="InterPro" id="IPR051915">
    <property type="entry name" value="Cellulose_Degrad_GH3"/>
</dbReference>
<dbReference type="OrthoDB" id="98455at2"/>
<dbReference type="InterPro" id="IPR036881">
    <property type="entry name" value="Glyco_hydro_3_C_sf"/>
</dbReference>
<evidence type="ECO:0000313" key="5">
    <source>
        <dbReference type="Proteomes" id="UP000005561"/>
    </source>
</evidence>
<protein>
    <submittedName>
        <fullName evidence="4">Glycosyl hydrolase family 3 N-terminal domain protein</fullName>
    </submittedName>
</protein>
<dbReference type="eggNOG" id="COG1472">
    <property type="taxonomic scope" value="Bacteria"/>
</dbReference>
<organism evidence="4 5">
    <name type="scientific">Marvinbryantia formatexigens DSM 14469</name>
    <dbReference type="NCBI Taxonomy" id="478749"/>
    <lineage>
        <taxon>Bacteria</taxon>
        <taxon>Bacillati</taxon>
        <taxon>Bacillota</taxon>
        <taxon>Clostridia</taxon>
        <taxon>Lachnospirales</taxon>
        <taxon>Lachnospiraceae</taxon>
        <taxon>Marvinbryantia</taxon>
    </lineage>
</organism>
<dbReference type="GO" id="GO:0009251">
    <property type="term" value="P:glucan catabolic process"/>
    <property type="evidence" value="ECO:0007669"/>
    <property type="project" value="TreeGrafter"/>
</dbReference>
<comment type="caution">
    <text evidence="4">The sequence shown here is derived from an EMBL/GenBank/DDBJ whole genome shotgun (WGS) entry which is preliminary data.</text>
</comment>
<keyword evidence="1 4" id="KW-0378">Hydrolase</keyword>
<dbReference type="InterPro" id="IPR013783">
    <property type="entry name" value="Ig-like_fold"/>
</dbReference>
<dbReference type="InterPro" id="IPR036962">
    <property type="entry name" value="Glyco_hydro_3_N_sf"/>
</dbReference>
<reference evidence="4" key="1">
    <citation type="submission" date="2009-07" db="EMBL/GenBank/DDBJ databases">
        <authorList>
            <person name="Weinstock G."/>
            <person name="Sodergren E."/>
            <person name="Clifton S."/>
            <person name="Fulton L."/>
            <person name="Fulton B."/>
            <person name="Courtney L."/>
            <person name="Fronick C."/>
            <person name="Harrison M."/>
            <person name="Strong C."/>
            <person name="Farmer C."/>
            <person name="Delahaunty K."/>
            <person name="Markovic C."/>
            <person name="Hall O."/>
            <person name="Minx P."/>
            <person name="Tomlinson C."/>
            <person name="Mitreva M."/>
            <person name="Nelson J."/>
            <person name="Hou S."/>
            <person name="Wollam A."/>
            <person name="Pepin K.H."/>
            <person name="Johnson M."/>
            <person name="Bhonagiri V."/>
            <person name="Nash W.E."/>
            <person name="Warren W."/>
            <person name="Chinwalla A."/>
            <person name="Mardis E.R."/>
            <person name="Wilson R.K."/>
        </authorList>
    </citation>
    <scope>NUCLEOTIDE SEQUENCE [LARGE SCALE GENOMIC DNA]</scope>
    <source>
        <strain evidence="4">DSM 14469</strain>
    </source>
</reference>
<feature type="domain" description="Fibronectin type III-like" evidence="3">
    <location>
        <begin position="692"/>
        <end position="761"/>
    </location>
</feature>
<dbReference type="EMBL" id="ACCL02000012">
    <property type="protein sequence ID" value="EET60279.1"/>
    <property type="molecule type" value="Genomic_DNA"/>
</dbReference>
<evidence type="ECO:0000256" key="2">
    <source>
        <dbReference type="SAM" id="MobiDB-lite"/>
    </source>
</evidence>
<evidence type="ECO:0000313" key="4">
    <source>
        <dbReference type="EMBL" id="EET60279.1"/>
    </source>
</evidence>
<keyword evidence="5" id="KW-1185">Reference proteome</keyword>
<dbReference type="Pfam" id="PF01915">
    <property type="entry name" value="Glyco_hydro_3_C"/>
    <property type="match status" value="1"/>
</dbReference>
<dbReference type="SUPFAM" id="SSF51445">
    <property type="entry name" value="(Trans)glycosidases"/>
    <property type="match status" value="1"/>
</dbReference>
<feature type="region of interest" description="Disordered" evidence="2">
    <location>
        <begin position="374"/>
        <end position="397"/>
    </location>
</feature>
<dbReference type="Gene3D" id="3.20.20.300">
    <property type="entry name" value="Glycoside hydrolase, family 3, N-terminal domain"/>
    <property type="match status" value="1"/>
</dbReference>
<sequence length="786" mass="85159">MEKYKDRTLSPGARARDLLEHMTTAEKVGQLNQRLYGFRVCTRSENGLELSEEFCREAQKYGGIGVLYGLYRADPWSGRDYQNGLAGRFAVQAYNLVQEYVITQSRFGIPVLIAEESPHGHQALDGYLLPVNLAVGATWNPKLAGRAVGACARQMKKLGVDLALVSMLDVLRDARWGRCEECFGEDAYLAAQFAREVVGGYRAEGVDVVAKHFAAQGETTGGVNASSARIGERELREIHLPSAYAAVKAGAAGIMAAYNDIDGIPCHNNPWLLGDVLRGEMGFDGIVMADGVAVDRLGFLYNTPAECGAAALSSGVDVSLWDEGFAHLEEALAQGMVSRERLDEAAWRVLKLKFERGLFDAPYLTADGQRCPVPPDSEAYVSGSPEPGKIPQREQNRGSAEYASESLALALESAVLLKNEGGILPLAGAGKRGGDSERKRLRVALTGEIIRDVYALLGDYTPPVRQEFSWSIERGFYEVFARRKDLELVICDRAEKTAECDVTVLVLGGSSSRFGGAEFDINGAAVTGGGGHGLMDCGEGVDLSSLQLPQTQLIFARKVFAAAKRVVTIVTGGRPYALGEIAEQSDALLYAFYPGPVGALALAQLLTGEYAPSGRLPVSLPRSAGQLPVWYNSRISYEAMHYCDEKDGALYSFGSGMGYGDAEYQDIAVRMQEDGVVVSFTVSNPFEWEETAVPMVFLRHRGGSVLPRRAELKAFGKYRLAPGETKRGRLLLPAEAFAVWDSAMRRRVEPGGAVLTVRDGSRVLLETEIRKDCYCAALQTGTGGFL</sequence>
<gene>
    <name evidence="4" type="ORF">BRYFOR_07839</name>
</gene>
<dbReference type="InterPro" id="IPR026891">
    <property type="entry name" value="Fn3-like"/>
</dbReference>
<dbReference type="STRING" id="168384.SAMN05660368_00908"/>
<dbReference type="Gene3D" id="2.60.40.10">
    <property type="entry name" value="Immunoglobulins"/>
    <property type="match status" value="1"/>
</dbReference>